<sequence>MKQVKEQLEEMTRLGVIESVEEPTEWCAGMVAVSKPGGKIRICVDLTKLNQYIRRENYPLPATEHILGQLGNACYFYKLDANSGFWQFGLAKESQKLTTFITPFGRFFFKRIPFGITSAPEIFQRKMTQLLGKIEGVVCFRDEIVVYGSSLEEHNERVRQVLKKIQEEGMTLNPEKCQFGVKTVKFLGHTLSSEGLFIDEEKLDAITKMEAPRSTKELKSFLGMLVSRPNLALFDPSRTTIVSADTSSFGLGGVLRQEQPDGSLKPIAYVSRTLSETEKRYSQIEKEGLAIVWTCDRLKDYVTGIKIHIETDHKPLIAILTSKSLEDMTPRLQRLKMRMMRYSYQISHIAGKKQIVADMLSRKPMSKPHKDELEEELSAYIQSIEFPATEERLLEISRKQKEDSLCSQLAKYCMSGWPKNKRKVDPALREYWQFQEDLTYQNGLLLRGQRILIPKSLRKNILEKLHQGHFGINKCRSRAKESVWWLRISQEIERMVSSCTKCLKEEKPKHEPLMPSEFPIRPWQKVGMDLFFSKWEMPDFPQSNGFIEAIIKNIKQSFKKEEDCYLTLQAYRTMPLESGYSPAELLMGRRLRTSVPAIESSLMPRYLDSEALQEREKWRVINQKRLYDKRHDVHSLPPLQQGDSVWIRDQRVEGTVLHKSEEPRSYWVQTPQGKVRRNRLHLTPLPKMGGTMDASEEGQRQEQRNEETPTSTSTRLSRRCKDDQEQETEEDCPTPTASSTRDGRMQRDNQDQDPEKSLPSMPAVHTRYVRADSIIKARQYGKLSHWICKYDFPEEFHPDRQPAPTLLNLSSTVLSPLQAEVLSLGLKFRSPAKADIPRIISGVEPAISSLSHTSQYDIRSSIAQILRKPTPPQSRSLGKYRSLSSIRRNSNIVVTRSDKGSQTVILDTVDYTSKIMEILSDNTTFIPIAHSEVSTSAKSFRLKLLRLKKSGHITPVQYSTFISDLNNVPYIYGLPKTHKPGIPLRPIIAYHLSPAYKLSKYLSSWLTPLVKASPQSSAIRDIPSFVQSVNSLSPVPNSVMVSYDVISMPATVSRNSCLLPFSAQSVAISRILRSHGINTYFTNSNSIGAILRHPITRLPRSTVAQSSGGSVYSVSCNDCSASYIGETVTRRSRRLQGLQPELSTVLAFPARKKMEREENRPFCHRWRDPTVFSGERGEDSQRWLSDFQRVARYNKWDDSMCLANVIFYLTGTAKCWFENFEEILNSWEEFKIKFCEIFGNKEDTARKAENILRTRAQTSGENVESYIQEVLLLCKQSNPRMSEGEKVSHLIKGVAEEVYQALVGKDISTVDQFVAFCRRFEAFKRMRVAPPRFNRLPNVTTISTAEPENLEALIRRIVREEVQKFMAPPSTFAAQDIDTPSPDLRDVIRSEIQQTLAPISAPRQPESFRPRRQYLPQNDQGYRRRTEGPPNNQRTQWRTEDDRPICFHCGRPGHVARYCRDRRQAFADARLGRETVDFGRPRTENYTMGESGSELSQGRFRNPSPYPHRGRFQAPRRTSQSPARRPSRSPSRRNENPPCRIAATMEKNWISVNIQGRNVQALVDSGADYSVISEAFRRSIKAPVFKENGPLLRAADKKPIVTLGKCSLEVQIKGLDIIFDFVVAAECSHDVILGWDFFKATDAIIDCGENKLYLSEAEKSYEWKDLKLCAAMDCVIPPKSFGKIVVTSQDVFGSRDVVVTGSKRLQLEKGLFIPSSLVRFLHGRAVLWVTNSTHQSQVIPSDMKIGTMQDLEVGSISNLDACSEIAGKDEVTSPDVRECLISMISTDLEETKKNRLLTCLNEFSDIFDFEKKSFPVSGEIKHKIDTSDYPPVRQRPYRVSPAERRVIQSEVEKMMETKIIRPSSSPWASPVILVRKKDGSLRFCVDYRRLNKITKKDVYPLPRIDDALDTLSGSRYFSTMDMRSGYWQIEVDDKDREKTAFITPDGLYEFNVMPFGLCNAPATFERMIDNVLRGLKWDMCLCYLDDIVVYGSTFKEHLTRLYKVLRCIQQAGLCLNYKKCHFASRQITILGHVVNEFGTQPDPEKVKAIVHFPKPRNISETRSFLGLSSYYRRFIKSYANKSRPLNSLLKKDEKFIWGEEQDESFRILKQELGSSPVLGHFIEGAETHVHTDASGYGLGAVLVQIQNDAERPIAYASRTLTKAEKNYSTTEKECLAVVWALGKFRPYLYGRPFTVVTDHHSLCWLVGLKDPSGRLARWALKLQEYDINIVYKSGRKHKDADCLSRSPLADTAEIEGHITSIQDIAEEQSKDPHLVGIRQKLANENLKGYQMIGGVLYKKNYDPEGKPWLLVVPKQMRHEILKDVHDTPMAGHLGFAKTYDRVRKRFYWPGLYRTVSQYIAHCKECQRRKGVPQKPPGLLVPIPPTTSPFQKIGIDYLGRFPISHTGNRWIIVATDYLTRFAITKAAATAEATELATFLIEDVILKHGAPREIITDRGRNFMSQTIREINNLNGTIHRFTTAYHPQTNGLTERLNKTLTDMISMYVDVDQKNWDNILPYVTFAYNTARQETTGYSPFFLVHGREVETPLDSILPYQPAGTAEDYVGHLVTNAEDARMLARLNILQAQSKDKERYDKKHQEVTYKEGDLVWVFTPVRTVGLSEKLLKRYFGPYRVIRKISSVNYQVEGVTNTRRRRKTQDIVHVVRMKPYHDPEVQEQIAQGHVTD</sequence>
<keyword evidence="7" id="KW-0695">RNA-directed DNA polymerase</keyword>
<dbReference type="InterPro" id="IPR036875">
    <property type="entry name" value="Znf_CCHC_sf"/>
</dbReference>
<keyword evidence="2" id="KW-0808">Transferase</keyword>
<dbReference type="InterPro" id="IPR012337">
    <property type="entry name" value="RNaseH-like_sf"/>
</dbReference>
<evidence type="ECO:0000256" key="7">
    <source>
        <dbReference type="ARBA" id="ARBA00022918"/>
    </source>
</evidence>
<proteinExistence type="predicted"/>
<dbReference type="InterPro" id="IPR005162">
    <property type="entry name" value="Retrotrans_gag_dom"/>
</dbReference>
<dbReference type="InterPro" id="IPR041588">
    <property type="entry name" value="Integrase_H2C2"/>
</dbReference>
<organism evidence="14 15">
    <name type="scientific">Cordylochernes scorpioides</name>
    <dbReference type="NCBI Taxonomy" id="51811"/>
    <lineage>
        <taxon>Eukaryota</taxon>
        <taxon>Metazoa</taxon>
        <taxon>Ecdysozoa</taxon>
        <taxon>Arthropoda</taxon>
        <taxon>Chelicerata</taxon>
        <taxon>Arachnida</taxon>
        <taxon>Pseudoscorpiones</taxon>
        <taxon>Cheliferoidea</taxon>
        <taxon>Chernetidae</taxon>
        <taxon>Cordylochernes</taxon>
    </lineage>
</organism>
<feature type="compositionally biased region" description="Polar residues" evidence="9">
    <location>
        <begin position="1484"/>
        <end position="1496"/>
    </location>
</feature>
<dbReference type="PANTHER" id="PTHR37984:SF5">
    <property type="entry name" value="PROTEIN NYNRIN-LIKE"/>
    <property type="match status" value="1"/>
</dbReference>
<feature type="region of interest" description="Disordered" evidence="9">
    <location>
        <begin position="1480"/>
        <end position="1539"/>
    </location>
</feature>
<feature type="region of interest" description="Disordered" evidence="9">
    <location>
        <begin position="663"/>
        <end position="764"/>
    </location>
</feature>
<dbReference type="PANTHER" id="PTHR37984">
    <property type="entry name" value="PROTEIN CBG26694"/>
    <property type="match status" value="1"/>
</dbReference>
<dbReference type="InterPro" id="IPR036397">
    <property type="entry name" value="RNaseH_sf"/>
</dbReference>
<dbReference type="CDD" id="cd00303">
    <property type="entry name" value="retropepsin_like"/>
    <property type="match status" value="1"/>
</dbReference>
<evidence type="ECO:0000256" key="9">
    <source>
        <dbReference type="SAM" id="MobiDB-lite"/>
    </source>
</evidence>
<keyword evidence="6" id="KW-0378">Hydrolase</keyword>
<dbReference type="InterPro" id="IPR021109">
    <property type="entry name" value="Peptidase_aspartic_dom_sf"/>
</dbReference>
<keyword evidence="8" id="KW-0863">Zinc-finger</keyword>
<evidence type="ECO:0000256" key="3">
    <source>
        <dbReference type="ARBA" id="ARBA00022695"/>
    </source>
</evidence>
<dbReference type="InterPro" id="IPR000477">
    <property type="entry name" value="RT_dom"/>
</dbReference>
<feature type="region of interest" description="Disordered" evidence="9">
    <location>
        <begin position="1394"/>
        <end position="1445"/>
    </location>
</feature>
<evidence type="ECO:0000313" key="15">
    <source>
        <dbReference type="Proteomes" id="UP001235939"/>
    </source>
</evidence>
<dbReference type="SUPFAM" id="SSF56672">
    <property type="entry name" value="DNA/RNA polymerases"/>
    <property type="match status" value="2"/>
</dbReference>
<keyword evidence="8" id="KW-0862">Zinc</keyword>
<dbReference type="InterPro" id="IPR001584">
    <property type="entry name" value="Integrase_cat-core"/>
</dbReference>
<dbReference type="PROSITE" id="PS50994">
    <property type="entry name" value="INTEGRASE"/>
    <property type="match status" value="1"/>
</dbReference>
<feature type="domain" description="CCHC-type" evidence="10">
    <location>
        <begin position="1446"/>
        <end position="1461"/>
    </location>
</feature>
<keyword evidence="15" id="KW-1185">Reference proteome</keyword>
<feature type="domain" description="Reverse transcriptase" evidence="12">
    <location>
        <begin position="14"/>
        <end position="191"/>
    </location>
</feature>
<dbReference type="InterPro" id="IPR001995">
    <property type="entry name" value="Peptidase_A2_cat"/>
</dbReference>
<dbReference type="InterPro" id="IPR041373">
    <property type="entry name" value="RT_RNaseH"/>
</dbReference>
<dbReference type="SUPFAM" id="SSF53098">
    <property type="entry name" value="Ribonuclease H-like"/>
    <property type="match status" value="1"/>
</dbReference>
<feature type="compositionally biased region" description="Basic and acidic residues" evidence="9">
    <location>
        <begin position="697"/>
        <end position="707"/>
    </location>
</feature>
<keyword evidence="8" id="KW-0479">Metal-binding</keyword>
<dbReference type="PROSITE" id="PS50878">
    <property type="entry name" value="RT_POL"/>
    <property type="match status" value="2"/>
</dbReference>
<dbReference type="InterPro" id="IPR001878">
    <property type="entry name" value="Znf_CCHC"/>
</dbReference>
<dbReference type="Pfam" id="PF00665">
    <property type="entry name" value="rve"/>
    <property type="match status" value="1"/>
</dbReference>
<dbReference type="SMART" id="SM00343">
    <property type="entry name" value="ZnF_C2HC"/>
    <property type="match status" value="1"/>
</dbReference>
<dbReference type="Gene3D" id="3.30.70.270">
    <property type="match status" value="3"/>
</dbReference>
<dbReference type="InterPro" id="IPR050951">
    <property type="entry name" value="Retrovirus_Pol_polyprotein"/>
</dbReference>
<dbReference type="SUPFAM" id="SSF57756">
    <property type="entry name" value="Retrovirus zinc finger-like domains"/>
    <property type="match status" value="1"/>
</dbReference>
<feature type="domain" description="Reverse transcriptase" evidence="12">
    <location>
        <begin position="1855"/>
        <end position="2034"/>
    </location>
</feature>
<evidence type="ECO:0000256" key="6">
    <source>
        <dbReference type="ARBA" id="ARBA00022801"/>
    </source>
</evidence>
<dbReference type="PROSITE" id="PS00141">
    <property type="entry name" value="ASP_PROTEASE"/>
    <property type="match status" value="1"/>
</dbReference>
<keyword evidence="3" id="KW-0548">Nucleotidyltransferase</keyword>
<dbReference type="CDD" id="cd01647">
    <property type="entry name" value="RT_LTR"/>
    <property type="match status" value="2"/>
</dbReference>
<evidence type="ECO:0000259" key="11">
    <source>
        <dbReference type="PROSITE" id="PS50175"/>
    </source>
</evidence>
<feature type="domain" description="Integrase catalytic" evidence="13">
    <location>
        <begin position="2384"/>
        <end position="2543"/>
    </location>
</feature>
<dbReference type="InterPro" id="IPR043502">
    <property type="entry name" value="DNA/RNA_pol_sf"/>
</dbReference>
<dbReference type="InterPro" id="IPR054465">
    <property type="entry name" value="Integrase_p58-like_C"/>
</dbReference>
<dbReference type="Proteomes" id="UP001235939">
    <property type="component" value="Chromosome 02"/>
</dbReference>
<dbReference type="SUPFAM" id="SSF50630">
    <property type="entry name" value="Acid proteases"/>
    <property type="match status" value="1"/>
</dbReference>
<evidence type="ECO:0000259" key="13">
    <source>
        <dbReference type="PROSITE" id="PS50994"/>
    </source>
</evidence>
<dbReference type="Pfam" id="PF03732">
    <property type="entry name" value="Retrotrans_gag"/>
    <property type="match status" value="1"/>
</dbReference>
<dbReference type="Pfam" id="PF17917">
    <property type="entry name" value="RT_RNaseH"/>
    <property type="match status" value="2"/>
</dbReference>
<evidence type="ECO:0000256" key="5">
    <source>
        <dbReference type="ARBA" id="ARBA00022759"/>
    </source>
</evidence>
<evidence type="ECO:0000259" key="10">
    <source>
        <dbReference type="PROSITE" id="PS50158"/>
    </source>
</evidence>
<evidence type="ECO:0000256" key="1">
    <source>
        <dbReference type="ARBA" id="ARBA00012493"/>
    </source>
</evidence>
<dbReference type="Gene3D" id="1.10.340.70">
    <property type="match status" value="2"/>
</dbReference>
<dbReference type="Gene3D" id="3.10.20.370">
    <property type="match status" value="2"/>
</dbReference>
<evidence type="ECO:0000313" key="14">
    <source>
        <dbReference type="EMBL" id="UYV63162.1"/>
    </source>
</evidence>
<name>A0ABY6K2Q8_9ARAC</name>
<dbReference type="Pfam" id="PF22938">
    <property type="entry name" value="Integrase_p58_C"/>
    <property type="match status" value="1"/>
</dbReference>
<evidence type="ECO:0000256" key="2">
    <source>
        <dbReference type="ARBA" id="ARBA00022679"/>
    </source>
</evidence>
<gene>
    <name evidence="14" type="ORF">LAZ67_2003323</name>
</gene>
<dbReference type="InterPro" id="IPR001969">
    <property type="entry name" value="Aspartic_peptidase_AS"/>
</dbReference>
<dbReference type="InterPro" id="IPR043128">
    <property type="entry name" value="Rev_trsase/Diguanyl_cyclase"/>
</dbReference>
<dbReference type="Gene3D" id="3.10.10.10">
    <property type="entry name" value="HIV Type 1 Reverse Transcriptase, subunit A, domain 1"/>
    <property type="match status" value="2"/>
</dbReference>
<dbReference type="Gene3D" id="3.30.420.10">
    <property type="entry name" value="Ribonuclease H-like superfamily/Ribonuclease H"/>
    <property type="match status" value="2"/>
</dbReference>
<feature type="compositionally biased region" description="Basic and acidic residues" evidence="9">
    <location>
        <begin position="741"/>
        <end position="756"/>
    </location>
</feature>
<keyword evidence="4" id="KW-0540">Nuclease</keyword>
<dbReference type="Gene3D" id="2.40.70.10">
    <property type="entry name" value="Acid Proteases"/>
    <property type="match status" value="1"/>
</dbReference>
<keyword evidence="5" id="KW-0255">Endonuclease</keyword>
<dbReference type="PROSITE" id="PS50158">
    <property type="entry name" value="ZF_CCHC"/>
    <property type="match status" value="1"/>
</dbReference>
<feature type="compositionally biased region" description="Low complexity" evidence="9">
    <location>
        <begin position="1515"/>
        <end position="1524"/>
    </location>
</feature>
<dbReference type="EC" id="2.7.7.49" evidence="1"/>
<reference evidence="14 15" key="1">
    <citation type="submission" date="2022-01" db="EMBL/GenBank/DDBJ databases">
        <title>A chromosomal length assembly of Cordylochernes scorpioides.</title>
        <authorList>
            <person name="Zeh D."/>
            <person name="Zeh J."/>
        </authorList>
    </citation>
    <scope>NUCLEOTIDE SEQUENCE [LARGE SCALE GENOMIC DNA]</scope>
    <source>
        <strain evidence="14">IN4F17</strain>
        <tissue evidence="14">Whole Body</tissue>
    </source>
</reference>
<dbReference type="Pfam" id="PF00078">
    <property type="entry name" value="RVT_1"/>
    <property type="match status" value="2"/>
</dbReference>
<evidence type="ECO:0000256" key="4">
    <source>
        <dbReference type="ARBA" id="ARBA00022722"/>
    </source>
</evidence>
<dbReference type="CDD" id="cd09274">
    <property type="entry name" value="RNase_HI_RT_Ty3"/>
    <property type="match status" value="2"/>
</dbReference>
<dbReference type="PROSITE" id="PS50175">
    <property type="entry name" value="ASP_PROT_RETROV"/>
    <property type="match status" value="1"/>
</dbReference>
<protein>
    <recommendedName>
        <fullName evidence="1">RNA-directed DNA polymerase</fullName>
        <ecNumber evidence="1">2.7.7.49</ecNumber>
    </recommendedName>
</protein>
<dbReference type="Pfam" id="PF17921">
    <property type="entry name" value="Integrase_H2C2"/>
    <property type="match status" value="2"/>
</dbReference>
<feature type="domain" description="Peptidase A2" evidence="11">
    <location>
        <begin position="1559"/>
        <end position="1574"/>
    </location>
</feature>
<evidence type="ECO:0000256" key="8">
    <source>
        <dbReference type="PROSITE-ProRule" id="PRU00047"/>
    </source>
</evidence>
<dbReference type="EMBL" id="CP092864">
    <property type="protein sequence ID" value="UYV63162.1"/>
    <property type="molecule type" value="Genomic_DNA"/>
</dbReference>
<accession>A0ABY6K2Q8</accession>
<dbReference type="Pfam" id="PF13975">
    <property type="entry name" value="gag-asp_proteas"/>
    <property type="match status" value="1"/>
</dbReference>
<evidence type="ECO:0000259" key="12">
    <source>
        <dbReference type="PROSITE" id="PS50878"/>
    </source>
</evidence>